<feature type="domain" description="Copper resistance protein D" evidence="7">
    <location>
        <begin position="195"/>
        <end position="305"/>
    </location>
</feature>
<comment type="caution">
    <text evidence="8">The sequence shown here is derived from an EMBL/GenBank/DDBJ whole genome shotgun (WGS) entry which is preliminary data.</text>
</comment>
<comment type="subcellular location">
    <subcellularLocation>
        <location evidence="1">Cell membrane</location>
        <topology evidence="1">Multi-pass membrane protein</topology>
    </subcellularLocation>
</comment>
<feature type="transmembrane region" description="Helical" evidence="6">
    <location>
        <begin position="12"/>
        <end position="32"/>
    </location>
</feature>
<dbReference type="Proteomes" id="UP001189915">
    <property type="component" value="Unassembled WGS sequence"/>
</dbReference>
<dbReference type="NCBIfam" id="NF033808">
    <property type="entry name" value="copper_CopD"/>
    <property type="match status" value="1"/>
</dbReference>
<feature type="transmembrane region" description="Helical" evidence="6">
    <location>
        <begin position="44"/>
        <end position="68"/>
    </location>
</feature>
<feature type="transmembrane region" description="Helical" evidence="6">
    <location>
        <begin position="162"/>
        <end position="182"/>
    </location>
</feature>
<gene>
    <name evidence="8" type="primary">copD</name>
    <name evidence="8" type="ORF">LMG18091_04779</name>
</gene>
<feature type="transmembrane region" description="Helical" evidence="6">
    <location>
        <begin position="288"/>
        <end position="307"/>
    </location>
</feature>
<evidence type="ECO:0000259" key="7">
    <source>
        <dbReference type="Pfam" id="PF05425"/>
    </source>
</evidence>
<protein>
    <submittedName>
        <fullName evidence="8">Copper resistance protein D</fullName>
    </submittedName>
</protein>
<name>A0AAD2BAY1_9RALS</name>
<dbReference type="PANTHER" id="PTHR34820">
    <property type="entry name" value="INNER MEMBRANE PROTEIN YEBZ"/>
    <property type="match status" value="1"/>
</dbReference>
<dbReference type="InterPro" id="IPR047689">
    <property type="entry name" value="CopD"/>
</dbReference>
<sequence>MPEDWLAVTLRFALYLDLMVLFGVSLFSLYALHPTDRPSAISRLYGRVTEASVLAGIVLSIWDVVAMAESMTGATRYSELTRHVFDMILTGTAVGAAWLVRVVVLAAGLVVGIAWRGNTCRQRAGFAASGAIALATLAWAGHGAMDDGARGMFHLAADIAHLLAAGMWVGALVAFVLLSSAVQASTPDSVQTLSRAASGFETIGTCIVGMLVATGVVNYVFVAGPTFDPLFTMPYGWFLLGKLTLFALMLALAAGNRYRLSPRLAAAIRTGDYTGDCTGAIKTLRTSLLAEACLAVLILALVAWLGMLSPLPS</sequence>
<dbReference type="AlphaFoldDB" id="A0AAD2BAY1"/>
<evidence type="ECO:0000256" key="5">
    <source>
        <dbReference type="ARBA" id="ARBA00023136"/>
    </source>
</evidence>
<dbReference type="GO" id="GO:0006825">
    <property type="term" value="P:copper ion transport"/>
    <property type="evidence" value="ECO:0007669"/>
    <property type="project" value="InterPro"/>
</dbReference>
<dbReference type="InterPro" id="IPR032694">
    <property type="entry name" value="CopC/D"/>
</dbReference>
<dbReference type="InterPro" id="IPR008457">
    <property type="entry name" value="Cu-R_CopD_dom"/>
</dbReference>
<dbReference type="RefSeq" id="WP_316871778.1">
    <property type="nucleotide sequence ID" value="NZ_CATWAF010000009.1"/>
</dbReference>
<keyword evidence="9" id="KW-1185">Reference proteome</keyword>
<keyword evidence="2" id="KW-1003">Cell membrane</keyword>
<feature type="transmembrane region" description="Helical" evidence="6">
    <location>
        <begin position="203"/>
        <end position="223"/>
    </location>
</feature>
<dbReference type="PANTHER" id="PTHR34820:SF4">
    <property type="entry name" value="INNER MEMBRANE PROTEIN YEBZ"/>
    <property type="match status" value="1"/>
</dbReference>
<evidence type="ECO:0000256" key="2">
    <source>
        <dbReference type="ARBA" id="ARBA00022475"/>
    </source>
</evidence>
<feature type="transmembrane region" description="Helical" evidence="6">
    <location>
        <begin position="88"/>
        <end position="112"/>
    </location>
</feature>
<evidence type="ECO:0000313" key="9">
    <source>
        <dbReference type="Proteomes" id="UP001189915"/>
    </source>
</evidence>
<evidence type="ECO:0000256" key="6">
    <source>
        <dbReference type="SAM" id="Phobius"/>
    </source>
</evidence>
<evidence type="ECO:0000256" key="4">
    <source>
        <dbReference type="ARBA" id="ARBA00022989"/>
    </source>
</evidence>
<keyword evidence="4 6" id="KW-1133">Transmembrane helix</keyword>
<accession>A0AAD2BAY1</accession>
<dbReference type="EMBL" id="CATWAF010000009">
    <property type="protein sequence ID" value="CAJ0706712.1"/>
    <property type="molecule type" value="Genomic_DNA"/>
</dbReference>
<feature type="transmembrane region" description="Helical" evidence="6">
    <location>
        <begin position="124"/>
        <end position="142"/>
    </location>
</feature>
<dbReference type="Pfam" id="PF05425">
    <property type="entry name" value="CopD"/>
    <property type="match status" value="1"/>
</dbReference>
<reference evidence="8 9" key="1">
    <citation type="submission" date="2023-07" db="EMBL/GenBank/DDBJ databases">
        <authorList>
            <person name="Peeters C."/>
        </authorList>
    </citation>
    <scope>NUCLEOTIDE SEQUENCE [LARGE SCALE GENOMIC DNA]</scope>
    <source>
        <strain evidence="8 9">LMG 18091</strain>
    </source>
</reference>
<keyword evidence="3 6" id="KW-0812">Transmembrane</keyword>
<evidence type="ECO:0000256" key="3">
    <source>
        <dbReference type="ARBA" id="ARBA00022692"/>
    </source>
</evidence>
<dbReference type="GO" id="GO:0005886">
    <property type="term" value="C:plasma membrane"/>
    <property type="evidence" value="ECO:0007669"/>
    <property type="project" value="UniProtKB-SubCell"/>
</dbReference>
<evidence type="ECO:0000313" key="8">
    <source>
        <dbReference type="EMBL" id="CAJ0706712.1"/>
    </source>
</evidence>
<proteinExistence type="predicted"/>
<keyword evidence="5 6" id="KW-0472">Membrane</keyword>
<organism evidence="8 9">
    <name type="scientific">Ralstonia wenshanensis</name>
    <dbReference type="NCBI Taxonomy" id="2842456"/>
    <lineage>
        <taxon>Bacteria</taxon>
        <taxon>Pseudomonadati</taxon>
        <taxon>Pseudomonadota</taxon>
        <taxon>Betaproteobacteria</taxon>
        <taxon>Burkholderiales</taxon>
        <taxon>Burkholderiaceae</taxon>
        <taxon>Ralstonia</taxon>
    </lineage>
</organism>
<feature type="transmembrane region" description="Helical" evidence="6">
    <location>
        <begin position="235"/>
        <end position="254"/>
    </location>
</feature>
<evidence type="ECO:0000256" key="1">
    <source>
        <dbReference type="ARBA" id="ARBA00004651"/>
    </source>
</evidence>